<feature type="domain" description="Bacterial sugar transferase" evidence="4">
    <location>
        <begin position="15"/>
        <end position="186"/>
    </location>
</feature>
<evidence type="ECO:0000256" key="3">
    <source>
        <dbReference type="SAM" id="Phobius"/>
    </source>
</evidence>
<proteinExistence type="inferred from homology"/>
<dbReference type="PANTHER" id="PTHR30576">
    <property type="entry name" value="COLANIC BIOSYNTHESIS UDP-GLUCOSE LIPID CARRIER TRANSFERASE"/>
    <property type="match status" value="1"/>
</dbReference>
<comment type="similarity">
    <text evidence="1">Belongs to the bacterial sugar transferase family.</text>
</comment>
<keyword evidence="2" id="KW-0270">Exopolysaccharide synthesis</keyword>
<dbReference type="EMBL" id="VHLH01000013">
    <property type="protein sequence ID" value="TPW29046.1"/>
    <property type="molecule type" value="Genomic_DNA"/>
</dbReference>
<dbReference type="GO" id="GO:0016780">
    <property type="term" value="F:phosphotransferase activity, for other substituted phosphate groups"/>
    <property type="evidence" value="ECO:0007669"/>
    <property type="project" value="TreeGrafter"/>
</dbReference>
<keyword evidence="3" id="KW-1133">Transmembrane helix</keyword>
<evidence type="ECO:0000259" key="4">
    <source>
        <dbReference type="Pfam" id="PF02397"/>
    </source>
</evidence>
<dbReference type="OrthoDB" id="9808602at2"/>
<accession>A0A506U6S0</accession>
<organism evidence="5 6">
    <name type="scientific">Pararhizobium mangrovi</name>
    <dbReference type="NCBI Taxonomy" id="2590452"/>
    <lineage>
        <taxon>Bacteria</taxon>
        <taxon>Pseudomonadati</taxon>
        <taxon>Pseudomonadota</taxon>
        <taxon>Alphaproteobacteria</taxon>
        <taxon>Hyphomicrobiales</taxon>
        <taxon>Rhizobiaceae</taxon>
        <taxon>Rhizobium/Agrobacterium group</taxon>
        <taxon>Pararhizobium</taxon>
    </lineage>
</organism>
<dbReference type="Proteomes" id="UP000320314">
    <property type="component" value="Unassembled WGS sequence"/>
</dbReference>
<evidence type="ECO:0000313" key="5">
    <source>
        <dbReference type="EMBL" id="TPW29046.1"/>
    </source>
</evidence>
<feature type="transmembrane region" description="Helical" evidence="3">
    <location>
        <begin position="18"/>
        <end position="41"/>
    </location>
</feature>
<dbReference type="InterPro" id="IPR003362">
    <property type="entry name" value="Bact_transf"/>
</dbReference>
<evidence type="ECO:0000256" key="1">
    <source>
        <dbReference type="ARBA" id="ARBA00006464"/>
    </source>
</evidence>
<evidence type="ECO:0000313" key="6">
    <source>
        <dbReference type="Proteomes" id="UP000320314"/>
    </source>
</evidence>
<dbReference type="GO" id="GO:0000271">
    <property type="term" value="P:polysaccharide biosynthetic process"/>
    <property type="evidence" value="ECO:0007669"/>
    <property type="project" value="UniProtKB-KW"/>
</dbReference>
<protein>
    <submittedName>
        <fullName evidence="5">Sugar transferase</fullName>
    </submittedName>
</protein>
<sequence length="223" mass="25152">MPTETGACRETSAWFQSILAIALVPIVAVPVILTMLVLRLAQGAPVFFKQWRIGYRGRRFRILKLRTMRDERDGDGVLLPDDMRQTSLTRTIRRLRFDELVQLVNIIRGELAFIGPRPLTSQVLATFGTLANVRCRVRPGVTGWAQINGNTRLTDSEKLALDVWYVDHRSLGLDLFIAFATIRTILRGEHVHDERLERAKRHVKHRYGELALTGAPTGTGGDA</sequence>
<name>A0A506U6S0_9HYPH</name>
<keyword evidence="3" id="KW-0472">Membrane</keyword>
<evidence type="ECO:0000256" key="2">
    <source>
        <dbReference type="ARBA" id="ARBA00023169"/>
    </source>
</evidence>
<dbReference type="AlphaFoldDB" id="A0A506U6S0"/>
<dbReference type="Pfam" id="PF02397">
    <property type="entry name" value="Bac_transf"/>
    <property type="match status" value="1"/>
</dbReference>
<reference evidence="5 6" key="1">
    <citation type="submission" date="2019-06" db="EMBL/GenBank/DDBJ databases">
        <authorList>
            <person name="Li M."/>
        </authorList>
    </citation>
    <scope>NUCLEOTIDE SEQUENCE [LARGE SCALE GENOMIC DNA]</scope>
    <source>
        <strain evidence="5 6">BGMRC6574</strain>
    </source>
</reference>
<keyword evidence="6" id="KW-1185">Reference proteome</keyword>
<comment type="caution">
    <text evidence="5">The sequence shown here is derived from an EMBL/GenBank/DDBJ whole genome shotgun (WGS) entry which is preliminary data.</text>
</comment>
<gene>
    <name evidence="5" type="ORF">FJU11_08525</name>
</gene>
<keyword evidence="5" id="KW-0808">Transferase</keyword>
<keyword evidence="3" id="KW-0812">Transmembrane</keyword>
<dbReference type="PANTHER" id="PTHR30576:SF8">
    <property type="entry name" value="UNDECAPRENYL-PHOSPHATE GALACTOSE PHOSPHOTRANSFERASE"/>
    <property type="match status" value="1"/>
</dbReference>